<accession>A0A9W9A0E1</accession>
<reference evidence="1" key="2">
    <citation type="journal article" date="2023" name="Proc. Natl. Acad. Sci. U.S.A.">
        <title>A global phylogenomic analysis of the shiitake genus Lentinula.</title>
        <authorList>
            <person name="Sierra-Patev S."/>
            <person name="Min B."/>
            <person name="Naranjo-Ortiz M."/>
            <person name="Looney B."/>
            <person name="Konkel Z."/>
            <person name="Slot J.C."/>
            <person name="Sakamoto Y."/>
            <person name="Steenwyk J.L."/>
            <person name="Rokas A."/>
            <person name="Carro J."/>
            <person name="Camarero S."/>
            <person name="Ferreira P."/>
            <person name="Molpeceres G."/>
            <person name="Ruiz-Duenas F.J."/>
            <person name="Serrano A."/>
            <person name="Henrissat B."/>
            <person name="Drula E."/>
            <person name="Hughes K.W."/>
            <person name="Mata J.L."/>
            <person name="Ishikawa N.K."/>
            <person name="Vargas-Isla R."/>
            <person name="Ushijima S."/>
            <person name="Smith C.A."/>
            <person name="Donoghue J."/>
            <person name="Ahrendt S."/>
            <person name="Andreopoulos W."/>
            <person name="He G."/>
            <person name="LaButti K."/>
            <person name="Lipzen A."/>
            <person name="Ng V."/>
            <person name="Riley R."/>
            <person name="Sandor L."/>
            <person name="Barry K."/>
            <person name="Martinez A.T."/>
            <person name="Xiao Y."/>
            <person name="Gibbons J.G."/>
            <person name="Terashima K."/>
            <person name="Grigoriev I.V."/>
            <person name="Hibbett D."/>
        </authorList>
    </citation>
    <scope>NUCLEOTIDE SEQUENCE</scope>
    <source>
        <strain evidence="1">Sp2 HRB7682 ss15</strain>
    </source>
</reference>
<organism evidence="1 2">
    <name type="scientific">Lentinula lateritia</name>
    <dbReference type="NCBI Taxonomy" id="40482"/>
    <lineage>
        <taxon>Eukaryota</taxon>
        <taxon>Fungi</taxon>
        <taxon>Dikarya</taxon>
        <taxon>Basidiomycota</taxon>
        <taxon>Agaricomycotina</taxon>
        <taxon>Agaricomycetes</taxon>
        <taxon>Agaricomycetidae</taxon>
        <taxon>Agaricales</taxon>
        <taxon>Marasmiineae</taxon>
        <taxon>Omphalotaceae</taxon>
        <taxon>Lentinula</taxon>
    </lineage>
</organism>
<dbReference type="EMBL" id="JANVFS010000030">
    <property type="protein sequence ID" value="KAJ4471065.1"/>
    <property type="molecule type" value="Genomic_DNA"/>
</dbReference>
<gene>
    <name evidence="1" type="ORF">C8J55DRAFT_521748</name>
</gene>
<dbReference type="AlphaFoldDB" id="A0A9W9A0E1"/>
<comment type="caution">
    <text evidence="1">The sequence shown here is derived from an EMBL/GenBank/DDBJ whole genome shotgun (WGS) entry which is preliminary data.</text>
</comment>
<proteinExistence type="predicted"/>
<name>A0A9W9A0E1_9AGAR</name>
<dbReference type="Proteomes" id="UP001150238">
    <property type="component" value="Unassembled WGS sequence"/>
</dbReference>
<sequence length="108" mass="11699">MFSTHHLHLLSRSAMRFFTITAFAVSLFVSSISAVDLRREIYTLSVFCDAWNKECATQANATGDGFSYCESGYDGAGTASADCYTYDGSTTVDYTDSVISSLNAVTVD</sequence>
<evidence type="ECO:0000313" key="1">
    <source>
        <dbReference type="EMBL" id="KAJ4471065.1"/>
    </source>
</evidence>
<evidence type="ECO:0000313" key="2">
    <source>
        <dbReference type="Proteomes" id="UP001150238"/>
    </source>
</evidence>
<reference evidence="1" key="1">
    <citation type="submission" date="2022-08" db="EMBL/GenBank/DDBJ databases">
        <authorList>
            <consortium name="DOE Joint Genome Institute"/>
            <person name="Min B."/>
            <person name="Riley R."/>
            <person name="Sierra-Patev S."/>
            <person name="Naranjo-Ortiz M."/>
            <person name="Looney B."/>
            <person name="Konkel Z."/>
            <person name="Slot J.C."/>
            <person name="Sakamoto Y."/>
            <person name="Steenwyk J.L."/>
            <person name="Rokas A."/>
            <person name="Carro J."/>
            <person name="Camarero S."/>
            <person name="Ferreira P."/>
            <person name="Molpeceres G."/>
            <person name="Ruiz-Duenas F.J."/>
            <person name="Serrano A."/>
            <person name="Henrissat B."/>
            <person name="Drula E."/>
            <person name="Hughes K.W."/>
            <person name="Mata J.L."/>
            <person name="Ishikawa N.K."/>
            <person name="Vargas-Isla R."/>
            <person name="Ushijima S."/>
            <person name="Smith C.A."/>
            <person name="Ahrendt S."/>
            <person name="Andreopoulos W."/>
            <person name="He G."/>
            <person name="Labutti K."/>
            <person name="Lipzen A."/>
            <person name="Ng V."/>
            <person name="Sandor L."/>
            <person name="Barry K."/>
            <person name="Martinez A.T."/>
            <person name="Xiao Y."/>
            <person name="Gibbons J.G."/>
            <person name="Terashima K."/>
            <person name="Hibbett D.S."/>
            <person name="Grigoriev I.V."/>
        </authorList>
    </citation>
    <scope>NUCLEOTIDE SEQUENCE</scope>
    <source>
        <strain evidence="1">Sp2 HRB7682 ss15</strain>
    </source>
</reference>
<protein>
    <submittedName>
        <fullName evidence="1">Uncharacterized protein</fullName>
    </submittedName>
</protein>